<dbReference type="GO" id="GO:0000027">
    <property type="term" value="P:ribosomal large subunit assembly"/>
    <property type="evidence" value="ECO:0007669"/>
    <property type="project" value="TreeGrafter"/>
</dbReference>
<dbReference type="NCBIfam" id="TIGR02174">
    <property type="entry name" value="CXXU_selWTH"/>
    <property type="match status" value="1"/>
</dbReference>
<dbReference type="PANTHER" id="PTHR14211:SF7">
    <property type="entry name" value="RIBOSOME BIOGENESIS PROTEIN NOP53"/>
    <property type="match status" value="1"/>
</dbReference>
<dbReference type="GO" id="GO:0008097">
    <property type="term" value="F:5S rRNA binding"/>
    <property type="evidence" value="ECO:0007669"/>
    <property type="project" value="TreeGrafter"/>
</dbReference>
<keyword evidence="9" id="KW-0712">Selenocysteine</keyword>
<evidence type="ECO:0000256" key="14">
    <source>
        <dbReference type="ARBA" id="ARBA00038395"/>
    </source>
</evidence>
<comment type="subcellular location">
    <subcellularLocation>
        <location evidence="1">Cytoplasm</location>
    </subcellularLocation>
    <subcellularLocation>
        <location evidence="2">Nucleus</location>
        <location evidence="2">Nucleolus</location>
    </subcellularLocation>
    <subcellularLocation>
        <location evidence="3">Nucleus</location>
        <location evidence="3">Nucleoplasm</location>
    </subcellularLocation>
</comment>
<evidence type="ECO:0000256" key="6">
    <source>
        <dbReference type="ARBA" id="ARBA00022490"/>
    </source>
</evidence>
<keyword evidence="8" id="KW-0049">Antioxidant</keyword>
<comment type="caution">
    <text evidence="18">The sequence shown here is derived from an EMBL/GenBank/DDBJ whole genome shotgun (WGS) entry which is preliminary data.</text>
</comment>
<comment type="function">
    <text evidence="13">Plays a role as a glutathione (GSH)-dependent antioxidant. May be involved in a redox-related process. May play a role in the myopathies of selenium deficiency.</text>
</comment>
<comment type="subunit">
    <text evidence="15">Interacts with DPYSL2, PRDX1, YWHAB, YWHAG, HSP70 and HSP90.</text>
</comment>
<dbReference type="InterPro" id="IPR011893">
    <property type="entry name" value="Selenoprotein_Rdx-typ"/>
</dbReference>
<gene>
    <name evidence="18" type="ORF">Celaphus_00004665</name>
</gene>
<evidence type="ECO:0000313" key="18">
    <source>
        <dbReference type="EMBL" id="OWK16341.1"/>
    </source>
</evidence>
<accession>A0A212DDP9</accession>
<keyword evidence="10" id="KW-0318">Glutathionylation</keyword>
<dbReference type="OrthoDB" id="5072at2759"/>
<dbReference type="GO" id="GO:0005737">
    <property type="term" value="C:cytoplasm"/>
    <property type="evidence" value="ECO:0007669"/>
    <property type="project" value="UniProtKB-SubCell"/>
</dbReference>
<evidence type="ECO:0000256" key="8">
    <source>
        <dbReference type="ARBA" id="ARBA00022862"/>
    </source>
</evidence>
<dbReference type="EMBL" id="MKHE01000004">
    <property type="protein sequence ID" value="OWK16341.1"/>
    <property type="molecule type" value="Genomic_DNA"/>
</dbReference>
<dbReference type="PANTHER" id="PTHR14211">
    <property type="entry name" value="GLIOMA SUPPRESSOR CANDIDATE REGION GENE 2"/>
    <property type="match status" value="1"/>
</dbReference>
<evidence type="ECO:0000256" key="1">
    <source>
        <dbReference type="ARBA" id="ARBA00004496"/>
    </source>
</evidence>
<proteinExistence type="inferred from homology"/>
<evidence type="ECO:0000256" key="2">
    <source>
        <dbReference type="ARBA" id="ARBA00004604"/>
    </source>
</evidence>
<dbReference type="AlphaFoldDB" id="A0A212DDP9"/>
<keyword evidence="19" id="KW-1185">Reference proteome</keyword>
<feature type="compositionally biased region" description="Gly residues" evidence="17">
    <location>
        <begin position="1"/>
        <end position="10"/>
    </location>
</feature>
<dbReference type="Pfam" id="PF07767">
    <property type="entry name" value="Nop53"/>
    <property type="match status" value="1"/>
</dbReference>
<comment type="similarity">
    <text evidence="4">Belongs to the NOP53 family.</text>
</comment>
<dbReference type="Proteomes" id="UP000242450">
    <property type="component" value="Chromosome 4"/>
</dbReference>
<keyword evidence="6" id="KW-0963">Cytoplasm</keyword>
<evidence type="ECO:0000256" key="3">
    <source>
        <dbReference type="ARBA" id="ARBA00004642"/>
    </source>
</evidence>
<dbReference type="InterPro" id="IPR036249">
    <property type="entry name" value="Thioredoxin-like_sf"/>
</dbReference>
<evidence type="ECO:0000256" key="9">
    <source>
        <dbReference type="ARBA" id="ARBA00022933"/>
    </source>
</evidence>
<evidence type="ECO:0000256" key="11">
    <source>
        <dbReference type="ARBA" id="ARBA00023242"/>
    </source>
</evidence>
<evidence type="ECO:0000256" key="10">
    <source>
        <dbReference type="ARBA" id="ARBA00023206"/>
    </source>
</evidence>
<feature type="compositionally biased region" description="Basic residues" evidence="17">
    <location>
        <begin position="35"/>
        <end position="49"/>
    </location>
</feature>
<feature type="region of interest" description="Disordered" evidence="17">
    <location>
        <begin position="1"/>
        <end position="49"/>
    </location>
</feature>
<dbReference type="GO" id="GO:0005730">
    <property type="term" value="C:nucleolus"/>
    <property type="evidence" value="ECO:0007669"/>
    <property type="project" value="UniProtKB-SubCell"/>
</dbReference>
<evidence type="ECO:0000256" key="4">
    <source>
        <dbReference type="ARBA" id="ARBA00008838"/>
    </source>
</evidence>
<evidence type="ECO:0000256" key="13">
    <source>
        <dbReference type="ARBA" id="ARBA00037546"/>
    </source>
</evidence>
<dbReference type="FunFam" id="3.40.30.10:FF:000158">
    <property type="entry name" value="Selenoprotein W"/>
    <property type="match status" value="1"/>
</dbReference>
<dbReference type="InterPro" id="IPR011687">
    <property type="entry name" value="Nop53/GLTSCR2"/>
</dbReference>
<organism evidence="18 19">
    <name type="scientific">Cervus elaphus hippelaphus</name>
    <name type="common">European red deer</name>
    <dbReference type="NCBI Taxonomy" id="46360"/>
    <lineage>
        <taxon>Eukaryota</taxon>
        <taxon>Metazoa</taxon>
        <taxon>Chordata</taxon>
        <taxon>Craniata</taxon>
        <taxon>Vertebrata</taxon>
        <taxon>Euteleostomi</taxon>
        <taxon>Mammalia</taxon>
        <taxon>Eutheria</taxon>
        <taxon>Laurasiatheria</taxon>
        <taxon>Artiodactyla</taxon>
        <taxon>Ruminantia</taxon>
        <taxon>Pecora</taxon>
        <taxon>Cervidae</taxon>
        <taxon>Cervinae</taxon>
        <taxon>Cervus</taxon>
    </lineage>
</organism>
<dbReference type="GO" id="GO:0016209">
    <property type="term" value="F:antioxidant activity"/>
    <property type="evidence" value="ECO:0007669"/>
    <property type="project" value="UniProtKB-KW"/>
</dbReference>
<comment type="similarity">
    <text evidence="14">Belongs to the SelWTH family. Selenoprotein W subfamily.</text>
</comment>
<name>A0A212DDP9_CEREH</name>
<keyword evidence="11" id="KW-0539">Nucleus</keyword>
<dbReference type="GO" id="GO:0006364">
    <property type="term" value="P:rRNA processing"/>
    <property type="evidence" value="ECO:0007669"/>
    <property type="project" value="TreeGrafter"/>
</dbReference>
<evidence type="ECO:0000256" key="15">
    <source>
        <dbReference type="ARBA" id="ARBA00038591"/>
    </source>
</evidence>
<sequence length="266" mass="29573">MAAGSNGGGSEQCSKSEADTGFLGLRPTSVDPALRRRRRGPRNKKRGWRRLAQEPLGLEVDQFLEDVRLQERTSGVLAHQIPNARKLKRKEQLWERLAKQGKLPGEVRRAQARLLNPPAARAKPGPQDTVQRPFYDLWAKGNPLDQPLEGQDEFFLEQTKKKGVKRPQHLHAKPSQAPAVEVTPAGASYNPAFEDHQYLQLKKKLEDEFPNRLDICGEGTPQVTGFFEVFVAGKLVHSKKGGDGYVDTESKFLKLVAAIKAALAQA</sequence>
<dbReference type="SUPFAM" id="SSF52833">
    <property type="entry name" value="Thioredoxin-like"/>
    <property type="match status" value="1"/>
</dbReference>
<reference evidence="18 19" key="1">
    <citation type="journal article" date="2018" name="Mol. Genet. Genomics">
        <title>The red deer Cervus elaphus genome CerEla1.0: sequencing, annotating, genes, and chromosomes.</title>
        <authorList>
            <person name="Bana N.A."/>
            <person name="Nyiri A."/>
            <person name="Nagy J."/>
            <person name="Frank K."/>
            <person name="Nagy T."/>
            <person name="Steger V."/>
            <person name="Schiller M."/>
            <person name="Lakatos P."/>
            <person name="Sugar L."/>
            <person name="Horn P."/>
            <person name="Barta E."/>
            <person name="Orosz L."/>
        </authorList>
    </citation>
    <scope>NUCLEOTIDE SEQUENCE [LARGE SCALE GENOMIC DNA]</scope>
    <source>
        <strain evidence="18">Hungarian</strain>
    </source>
</reference>
<evidence type="ECO:0000256" key="12">
    <source>
        <dbReference type="ARBA" id="ARBA00023284"/>
    </source>
</evidence>
<dbReference type="Gene3D" id="3.40.30.10">
    <property type="entry name" value="Glutaredoxin"/>
    <property type="match status" value="1"/>
</dbReference>
<evidence type="ECO:0000256" key="5">
    <source>
        <dbReference type="ARBA" id="ARBA00018339"/>
    </source>
</evidence>
<evidence type="ECO:0000256" key="16">
    <source>
        <dbReference type="ARBA" id="ARBA00040760"/>
    </source>
</evidence>
<evidence type="ECO:0000256" key="17">
    <source>
        <dbReference type="SAM" id="MobiDB-lite"/>
    </source>
</evidence>
<dbReference type="GO" id="GO:0005654">
    <property type="term" value="C:nucleoplasm"/>
    <property type="evidence" value="ECO:0007669"/>
    <property type="project" value="UniProtKB-SubCell"/>
</dbReference>
<keyword evidence="12" id="KW-0676">Redox-active center</keyword>
<protein>
    <recommendedName>
        <fullName evidence="5">Ribosome biogenesis protein NOP53</fullName>
    </recommendedName>
    <alternativeName>
        <fullName evidence="16">Selenoprotein W</fullName>
    </alternativeName>
</protein>
<evidence type="ECO:0000313" key="19">
    <source>
        <dbReference type="Proteomes" id="UP000242450"/>
    </source>
</evidence>
<evidence type="ECO:0000256" key="7">
    <source>
        <dbReference type="ARBA" id="ARBA00022517"/>
    </source>
</evidence>
<keyword evidence="7" id="KW-0690">Ribosome biogenesis</keyword>